<evidence type="ECO:0000313" key="3">
    <source>
        <dbReference type="Proteomes" id="UP001232063"/>
    </source>
</evidence>
<dbReference type="Proteomes" id="UP001232063">
    <property type="component" value="Unassembled WGS sequence"/>
</dbReference>
<accession>A0AAE3RCC8</accession>
<organism evidence="2 3">
    <name type="scientific">Xanthocytophaga agilis</name>
    <dbReference type="NCBI Taxonomy" id="3048010"/>
    <lineage>
        <taxon>Bacteria</taxon>
        <taxon>Pseudomonadati</taxon>
        <taxon>Bacteroidota</taxon>
        <taxon>Cytophagia</taxon>
        <taxon>Cytophagales</taxon>
        <taxon>Rhodocytophagaceae</taxon>
        <taxon>Xanthocytophaga</taxon>
    </lineage>
</organism>
<evidence type="ECO:0000256" key="1">
    <source>
        <dbReference type="SAM" id="Phobius"/>
    </source>
</evidence>
<dbReference type="RefSeq" id="WP_314516697.1">
    <property type="nucleotide sequence ID" value="NZ_JASJOU010000014.1"/>
</dbReference>
<gene>
    <name evidence="2" type="ORF">QNI22_30170</name>
</gene>
<sequence length="315" mass="36523">MKNIVFIWAMSFCLVTVYGKGTSKKLFLSSTKKTHTVFIEINDQLAYLFRLGYWNKPMGSSYSLIQTDTLSRQSSTDAYLFIGTNTKIQKDQNKLYVLLSDTPDKKVLKIEIDTVTNEIEINQYINNGYWHTNFSTLSVEVNAMYPIDHYSFYEGYRYWDRFTNTQIYYQDFRAFADNKLKIIRDSVIEAKSSRSQLTQHTVNNISTISYTELKNNMIELSDDSERGYFSTIVHAVCMQRTDLLFKLADDNPSLKEKLLYAIQGKESIQKIRAAETNSPFKREVIKDRRQTTAMLIKVGTLYAVLGVLVVYLIAR</sequence>
<feature type="transmembrane region" description="Helical" evidence="1">
    <location>
        <begin position="294"/>
        <end position="314"/>
    </location>
</feature>
<dbReference type="EMBL" id="JASJOU010000014">
    <property type="protein sequence ID" value="MDJ1504968.1"/>
    <property type="molecule type" value="Genomic_DNA"/>
</dbReference>
<keyword evidence="1" id="KW-0472">Membrane</keyword>
<comment type="caution">
    <text evidence="2">The sequence shown here is derived from an EMBL/GenBank/DDBJ whole genome shotgun (WGS) entry which is preliminary data.</text>
</comment>
<keyword evidence="1" id="KW-0812">Transmembrane</keyword>
<name>A0AAE3RCC8_9BACT</name>
<evidence type="ECO:0000313" key="2">
    <source>
        <dbReference type="EMBL" id="MDJ1504968.1"/>
    </source>
</evidence>
<reference evidence="2" key="1">
    <citation type="submission" date="2023-05" db="EMBL/GenBank/DDBJ databases">
        <authorList>
            <person name="Zhang X."/>
        </authorList>
    </citation>
    <scope>NUCLEOTIDE SEQUENCE</scope>
    <source>
        <strain evidence="2">BD1B2-1</strain>
    </source>
</reference>
<protein>
    <submittedName>
        <fullName evidence="2">Uncharacterized protein</fullName>
    </submittedName>
</protein>
<keyword evidence="1" id="KW-1133">Transmembrane helix</keyword>
<dbReference type="AlphaFoldDB" id="A0AAE3RCC8"/>
<proteinExistence type="predicted"/>
<keyword evidence="3" id="KW-1185">Reference proteome</keyword>